<evidence type="ECO:0000313" key="2">
    <source>
        <dbReference type="EMBL" id="CAK9058173.1"/>
    </source>
</evidence>
<dbReference type="EMBL" id="CAXAMM010026080">
    <property type="protein sequence ID" value="CAK9058173.1"/>
    <property type="molecule type" value="Genomic_DNA"/>
</dbReference>
<protein>
    <recommendedName>
        <fullName evidence="4">Calmodulin</fullName>
    </recommendedName>
</protein>
<keyword evidence="3" id="KW-1185">Reference proteome</keyword>
<name>A0ABP0N427_9DINO</name>
<gene>
    <name evidence="2" type="ORF">SCF082_LOCUS31061</name>
</gene>
<feature type="compositionally biased region" description="Basic residues" evidence="1">
    <location>
        <begin position="1124"/>
        <end position="1137"/>
    </location>
</feature>
<comment type="caution">
    <text evidence="2">The sequence shown here is derived from an EMBL/GenBank/DDBJ whole genome shotgun (WGS) entry which is preliminary data.</text>
</comment>
<feature type="region of interest" description="Disordered" evidence="1">
    <location>
        <begin position="331"/>
        <end position="360"/>
    </location>
</feature>
<feature type="region of interest" description="Disordered" evidence="1">
    <location>
        <begin position="1080"/>
        <end position="1139"/>
    </location>
</feature>
<evidence type="ECO:0008006" key="4">
    <source>
        <dbReference type="Google" id="ProtNLM"/>
    </source>
</evidence>
<feature type="compositionally biased region" description="Basic and acidic residues" evidence="1">
    <location>
        <begin position="1109"/>
        <end position="1123"/>
    </location>
</feature>
<proteinExistence type="predicted"/>
<feature type="region of interest" description="Disordered" evidence="1">
    <location>
        <begin position="1780"/>
        <end position="1799"/>
    </location>
</feature>
<feature type="compositionally biased region" description="Gly residues" evidence="1">
    <location>
        <begin position="1085"/>
        <end position="1096"/>
    </location>
</feature>
<feature type="region of interest" description="Disordered" evidence="1">
    <location>
        <begin position="408"/>
        <end position="429"/>
    </location>
</feature>
<organism evidence="2 3">
    <name type="scientific">Durusdinium trenchii</name>
    <dbReference type="NCBI Taxonomy" id="1381693"/>
    <lineage>
        <taxon>Eukaryota</taxon>
        <taxon>Sar</taxon>
        <taxon>Alveolata</taxon>
        <taxon>Dinophyceae</taxon>
        <taxon>Suessiales</taxon>
        <taxon>Symbiodiniaceae</taxon>
        <taxon>Durusdinium</taxon>
    </lineage>
</organism>
<feature type="compositionally biased region" description="Basic and acidic residues" evidence="1">
    <location>
        <begin position="1529"/>
        <end position="1550"/>
    </location>
</feature>
<feature type="compositionally biased region" description="Polar residues" evidence="1">
    <location>
        <begin position="1098"/>
        <end position="1108"/>
    </location>
</feature>
<sequence>MGSQKQPDDKKMRGLVLRPQFAQQFFEQDMRTRTSKTLELRSMNLRCVKEGERFFILACQQGRNRHGVNVIKVLGSVQFDGNEQLDIKKEGWVLFKLDDLHPDKDFKDADSNENSESLIKRYLKPNVSNASSISLATSEAGANKADGGHPPEAPEEATSGALALTQQAQLKGVAAALDVDDRVSHAMQEESVLDMMKKQVELEESSAPTADTIKAVEEEIKDKQRVFHSATTADAAAAASNADQADQAAGDGASVFEAWTPKPNPDSCEEIEPKLDDGKDTGSIVAIAVPTAATGLAAQEQSCEKGVPEENKVTVDTVIDTVEVEVQELQAPEEEGKADKAHSTAVEPASTATAERKDTAAQELRDIPAADQAPDQACDEGQEKACDADETISEALGNLMLQEELKLDSEFEPEPSTQPADASSKADVHAGEQCEGKQCLLVRKPCSTVQSLQEAFDFWDNCFDILCDGKESEECFELLDRLEHSLQSNSLSTAFSGVRAPETSANVLRFRLGERLGREIKNDQGKLQHMIEWNKHCQEECLLAAKLENSCLFGDICQFYREELRQTLIPQLQQKPNTAIQALTPLILSGRAVTTVGQYYYLHHYTGDKSIETPVKDELEAELSWAQGRVGSMAHGQPELTLASEEPFANCRTYHCDCGCGLPQCFDIFIFKFQTIREVQVMSAKAEAKPVKAGKLTGLDPSSKPADLDLYDPKCGIEDLFGSLSGAALLERMLLWYQVDEIQCMPWFSEDSQGHSRTIVRSPFSRELQESTIARYQSRIYDEGLSQVVSGLLSQWIFGVGLGLKKVRVLHWNTPDCVQQKVVTLLNQFHEGSSESHYDIMQEALRLETAWKSECCTTKLNTYNPKYQAAYEEFVLKKSSSSDYSGFFKAKQPFYSAISLAHNLQNLNIYTRFEVWCNTYVDYLDTRYNPHTCVAQMHAITVMIVNGQKKFISKEKMGYIVFEALKVPVSAANVAKSSGRSLTFVFNRGGSEIGKLMNLINLPMENSAVVRKMLKKDAPGSSTSTAVSKPKTADVTLQVKAQLCGVSSLGIQLKPGELKKLHGAKGAGCESEVDCNTEAATGEGQVSGGKTGGGGSSMDAQASASCEQSTEKADGEKPSEPPPKRQKIGKVNQKRNQFKGYGDQEKASFQVTLQTTSGESRALTAIDDMIRALDYVIDWLVASKTLQEADVTSDRVMSTYGFCVSLFLEFAWTANEQLAAPFELDGGSGQADATDGKALNPLELAAMLCQTFLNKPVTSVIWDVTDDPEEQIVKNIAESMQKGLGQDIKEFVSSTLHLPVVMHAGPRDALQQIFSLPPKGTLNLIDLLAVVFTSICQHFPPAWCGFGFDVATAYADRHHFVEDTDKVFGTLENLHSFVSLRLKYLITILREVLPKVIINDVGSHEMKDALVQIASLSFEGPEFETLVIFDSIQFAQTWAREWADLLLKARNVEHLAKLVRAMPTVVAAGGGGTDAPEQSELGVSTGPNGKEDVQGTGGASTEMTLLAVNSFRDTGSLESFKMLEYSDDFKEMHPEPNNDNTTESKELKEEDNGDEDGAVRAVAPLQPKRLLDPLFVKILERKIEILQWEMFDYFQSGSDNVRVNLNSKKDQFYVKVPICGKLCMPFAGSISAAQPTSTNKNQRSLFCTFLGMHFYVQSKAVDLQQADLLIPAWTMKTVPKQQDCFFVQEPVECSFVALATPNDELMNMSLRLVTKENEVDIRALCKQCTASGGRECWGKARLQTLVPISNLDTKLADDLQKEKEKAEKTAKNLVQAAMRRNQARETKEVKRQKKNQANAENAVERLQLEVETKKKELDKIAHAEREESHVQDAIEKALALVKPRTSVPLTVLAPTQPSERSARAKAMQSALKAAEEQLERAEACTAPGPPAETPGQDATLGAQAVMVALRNDGSLVRKTVVKAKKDDKALTTSEMRKLGKHLLK</sequence>
<feature type="region of interest" description="Disordered" evidence="1">
    <location>
        <begin position="1529"/>
        <end position="1560"/>
    </location>
</feature>
<evidence type="ECO:0000313" key="3">
    <source>
        <dbReference type="Proteomes" id="UP001642464"/>
    </source>
</evidence>
<feature type="region of interest" description="Disordered" evidence="1">
    <location>
        <begin position="256"/>
        <end position="278"/>
    </location>
</feature>
<accession>A0ABP0N427</accession>
<reference evidence="2 3" key="1">
    <citation type="submission" date="2024-02" db="EMBL/GenBank/DDBJ databases">
        <authorList>
            <person name="Chen Y."/>
            <person name="Shah S."/>
            <person name="Dougan E. K."/>
            <person name="Thang M."/>
            <person name="Chan C."/>
        </authorList>
    </citation>
    <scope>NUCLEOTIDE SEQUENCE [LARGE SCALE GENOMIC DNA]</scope>
</reference>
<feature type="region of interest" description="Disordered" evidence="1">
    <location>
        <begin position="1469"/>
        <end position="1497"/>
    </location>
</feature>
<evidence type="ECO:0000256" key="1">
    <source>
        <dbReference type="SAM" id="MobiDB-lite"/>
    </source>
</evidence>
<dbReference type="Proteomes" id="UP001642464">
    <property type="component" value="Unassembled WGS sequence"/>
</dbReference>